<evidence type="ECO:0000256" key="3">
    <source>
        <dbReference type="ARBA" id="ARBA00022827"/>
    </source>
</evidence>
<dbReference type="SUPFAM" id="SSF56176">
    <property type="entry name" value="FAD-binding/transporter-associated domain-like"/>
    <property type="match status" value="1"/>
</dbReference>
<dbReference type="Pfam" id="PF01565">
    <property type="entry name" value="FAD_binding_4"/>
    <property type="match status" value="1"/>
</dbReference>
<evidence type="ECO:0000313" key="6">
    <source>
        <dbReference type="EMBL" id="PPJ50471.1"/>
    </source>
</evidence>
<dbReference type="OrthoDB" id="2151789at2759"/>
<gene>
    <name evidence="6" type="ORF">CBER1_06766</name>
</gene>
<dbReference type="GO" id="GO:0071949">
    <property type="term" value="F:FAD binding"/>
    <property type="evidence" value="ECO:0007669"/>
    <property type="project" value="InterPro"/>
</dbReference>
<keyword evidence="7" id="KW-1185">Reference proteome</keyword>
<evidence type="ECO:0000256" key="4">
    <source>
        <dbReference type="ARBA" id="ARBA00023002"/>
    </source>
</evidence>
<dbReference type="Gene3D" id="3.30.465.10">
    <property type="match status" value="1"/>
</dbReference>
<keyword evidence="4" id="KW-0560">Oxidoreductase</keyword>
<dbReference type="InterPro" id="IPR036318">
    <property type="entry name" value="FAD-bd_PCMH-like_sf"/>
</dbReference>
<dbReference type="InterPro" id="IPR050416">
    <property type="entry name" value="FAD-linked_Oxidoreductase"/>
</dbReference>
<comment type="similarity">
    <text evidence="1">Belongs to the oxygen-dependent FAD-linked oxidoreductase family.</text>
</comment>
<name>A0A2S6BSL4_9PEZI</name>
<proteinExistence type="inferred from homology"/>
<organism evidence="6 7">
    <name type="scientific">Cercospora berteroae</name>
    <dbReference type="NCBI Taxonomy" id="357750"/>
    <lineage>
        <taxon>Eukaryota</taxon>
        <taxon>Fungi</taxon>
        <taxon>Dikarya</taxon>
        <taxon>Ascomycota</taxon>
        <taxon>Pezizomycotina</taxon>
        <taxon>Dothideomycetes</taxon>
        <taxon>Dothideomycetidae</taxon>
        <taxon>Mycosphaerellales</taxon>
        <taxon>Mycosphaerellaceae</taxon>
        <taxon>Cercospora</taxon>
    </lineage>
</organism>
<keyword evidence="3" id="KW-0274">FAD</keyword>
<evidence type="ECO:0000259" key="5">
    <source>
        <dbReference type="PROSITE" id="PS51387"/>
    </source>
</evidence>
<dbReference type="PANTHER" id="PTHR42973">
    <property type="entry name" value="BINDING OXIDOREDUCTASE, PUTATIVE (AFU_ORTHOLOGUE AFUA_1G17690)-RELATED"/>
    <property type="match status" value="1"/>
</dbReference>
<sequence length="540" mass="59015">MRQHVLASALIWGVARSQNNSSSHCCRALEDAGLQSALIYPDDVTTFEASVGKYFSQVAQLSPQCFLQPGNTAEVAQAVTALVAANQTRHCQFAVRSGGHISWPGAAGIEDGVTIDLGRLKEISYSSKDNTVSVGPGAVWGEVYQALDKLNVMTTGGRASSVGVSGLTIGGGNSFFAAQYGFVCDNVASFEVVLGNGTTVTASKDDNPDLFRVLKGGNLNFGIVTKIVLNTFPGGPFFGGNVIYPADTADQQFKALVNFGNGINDDRHASTIVIGYHDSEKNSTVFLNAYEYTKPVQRPDAKIFKEFFSIPGNISDTTGLRNMTSLAHEFEAPKDRRVQFATLSFKSDIRVLQRAHESYLKVIEELNGRMNGGYFQAWTLYQPIPTIFAKHGLEKGGNVMGLDRYDDTLIMYETYFRWKETDNDQVIEEQSQWLRDDIQSFAASVGADADWLYLNYADKDQKALEGYGAENVAKIRAAAQLYDPQGVFQNMVPGGFKISRVTETTPNGQPTTSAGSRNLGYTVDALRWLVQTGCMLSKRR</sequence>
<dbReference type="PANTHER" id="PTHR42973:SF22">
    <property type="entry name" value="FAD-BINDING PCMH-TYPE DOMAIN-CONTAINING PROTEIN-RELATED"/>
    <property type="match status" value="1"/>
</dbReference>
<protein>
    <recommendedName>
        <fullName evidence="5">FAD-binding PCMH-type domain-containing protein</fullName>
    </recommendedName>
</protein>
<dbReference type="Proteomes" id="UP000237631">
    <property type="component" value="Unassembled WGS sequence"/>
</dbReference>
<comment type="caution">
    <text evidence="6">The sequence shown here is derived from an EMBL/GenBank/DDBJ whole genome shotgun (WGS) entry which is preliminary data.</text>
</comment>
<keyword evidence="2" id="KW-0285">Flavoprotein</keyword>
<evidence type="ECO:0000256" key="1">
    <source>
        <dbReference type="ARBA" id="ARBA00005466"/>
    </source>
</evidence>
<reference evidence="7" key="1">
    <citation type="journal article" date="2017" name="bioRxiv">
        <title>Conservation of a gene cluster reveals novel cercosporin biosynthetic mechanisms and extends production to the genus Colletotrichum.</title>
        <authorList>
            <person name="de Jonge R."/>
            <person name="Ebert M.K."/>
            <person name="Huitt-Roehl C.R."/>
            <person name="Pal P."/>
            <person name="Suttle J.C."/>
            <person name="Spanner R.E."/>
            <person name="Neubauer J.D."/>
            <person name="Jurick W.M.II."/>
            <person name="Stott K.A."/>
            <person name="Secor G.A."/>
            <person name="Thomma B.P.H.J."/>
            <person name="Van de Peer Y."/>
            <person name="Townsend C.A."/>
            <person name="Bolton M.D."/>
        </authorList>
    </citation>
    <scope>NUCLEOTIDE SEQUENCE [LARGE SCALE GENOMIC DNA]</scope>
    <source>
        <strain evidence="7">CBS538.71</strain>
    </source>
</reference>
<dbReference type="STRING" id="357750.A0A2S6BSL4"/>
<dbReference type="InterPro" id="IPR016169">
    <property type="entry name" value="FAD-bd_PCMH_sub2"/>
</dbReference>
<feature type="domain" description="FAD-binding PCMH-type" evidence="5">
    <location>
        <begin position="59"/>
        <end position="234"/>
    </location>
</feature>
<dbReference type="InterPro" id="IPR006094">
    <property type="entry name" value="Oxid_FAD_bind_N"/>
</dbReference>
<dbReference type="PROSITE" id="PS51387">
    <property type="entry name" value="FAD_PCMH"/>
    <property type="match status" value="1"/>
</dbReference>
<dbReference type="EMBL" id="PNEN01001784">
    <property type="protein sequence ID" value="PPJ50471.1"/>
    <property type="molecule type" value="Genomic_DNA"/>
</dbReference>
<dbReference type="GO" id="GO:0016491">
    <property type="term" value="F:oxidoreductase activity"/>
    <property type="evidence" value="ECO:0007669"/>
    <property type="project" value="UniProtKB-KW"/>
</dbReference>
<evidence type="ECO:0000313" key="7">
    <source>
        <dbReference type="Proteomes" id="UP000237631"/>
    </source>
</evidence>
<dbReference type="AlphaFoldDB" id="A0A2S6BSL4"/>
<accession>A0A2S6BSL4</accession>
<dbReference type="InterPro" id="IPR016166">
    <property type="entry name" value="FAD-bd_PCMH"/>
</dbReference>
<evidence type="ECO:0000256" key="2">
    <source>
        <dbReference type="ARBA" id="ARBA00022630"/>
    </source>
</evidence>